<protein>
    <submittedName>
        <fullName evidence="1">Uncharacterized protein</fullName>
    </submittedName>
</protein>
<gene>
    <name evidence="1" type="ORF">MUK42_18724</name>
</gene>
<keyword evidence="2" id="KW-1185">Reference proteome</keyword>
<organism evidence="1 2">
    <name type="scientific">Musa troglodytarum</name>
    <name type="common">fe'i banana</name>
    <dbReference type="NCBI Taxonomy" id="320322"/>
    <lineage>
        <taxon>Eukaryota</taxon>
        <taxon>Viridiplantae</taxon>
        <taxon>Streptophyta</taxon>
        <taxon>Embryophyta</taxon>
        <taxon>Tracheophyta</taxon>
        <taxon>Spermatophyta</taxon>
        <taxon>Magnoliopsida</taxon>
        <taxon>Liliopsida</taxon>
        <taxon>Zingiberales</taxon>
        <taxon>Musaceae</taxon>
        <taxon>Musa</taxon>
    </lineage>
</organism>
<sequence>MENAKRKANNTGNATTTAATTPKKLCLNPKWLLRYSDTSLPFGSSIGVCISPNCEATSPYKVHATDTPSNTISTTPGCSVDTMSQVSGCMPWIECETPSRIMRMKLQLTGRGIMNPAKRFHTA</sequence>
<dbReference type="AlphaFoldDB" id="A0A9E7HFI5"/>
<proteinExistence type="predicted"/>
<dbReference type="EMBL" id="CP097510">
    <property type="protein sequence ID" value="URE28893.1"/>
    <property type="molecule type" value="Genomic_DNA"/>
</dbReference>
<dbReference type="Proteomes" id="UP001055439">
    <property type="component" value="Chromosome 8"/>
</dbReference>
<reference evidence="1" key="1">
    <citation type="submission" date="2022-05" db="EMBL/GenBank/DDBJ databases">
        <title>The Musa troglodytarum L. genome provides insights into the mechanism of non-climacteric behaviour and enrichment of carotenoids.</title>
        <authorList>
            <person name="Wang J."/>
        </authorList>
    </citation>
    <scope>NUCLEOTIDE SEQUENCE</scope>
    <source>
        <tissue evidence="1">Leaf</tissue>
    </source>
</reference>
<name>A0A9E7HFI5_9LILI</name>
<evidence type="ECO:0000313" key="1">
    <source>
        <dbReference type="EMBL" id="URE28893.1"/>
    </source>
</evidence>
<evidence type="ECO:0000313" key="2">
    <source>
        <dbReference type="Proteomes" id="UP001055439"/>
    </source>
</evidence>
<accession>A0A9E7HFI5</accession>